<keyword evidence="1" id="KW-0143">Chaperone</keyword>
<dbReference type="EMBL" id="BDSP01000259">
    <property type="protein sequence ID" value="GAX27724.1"/>
    <property type="molecule type" value="Genomic_DNA"/>
</dbReference>
<dbReference type="Pfam" id="PF00226">
    <property type="entry name" value="DnaJ"/>
    <property type="match status" value="1"/>
</dbReference>
<dbReference type="Gene3D" id="2.60.260.20">
    <property type="entry name" value="Urease metallochaperone UreE, N-terminal domain"/>
    <property type="match status" value="1"/>
</dbReference>
<proteinExistence type="predicted"/>
<gene>
    <name evidence="4" type="ORF">FisN_13Hu178</name>
</gene>
<evidence type="ECO:0000313" key="5">
    <source>
        <dbReference type="Proteomes" id="UP000198406"/>
    </source>
</evidence>
<evidence type="ECO:0000313" key="4">
    <source>
        <dbReference type="EMBL" id="GAX27724.1"/>
    </source>
</evidence>
<keyword evidence="2" id="KW-0732">Signal</keyword>
<dbReference type="InterPro" id="IPR002939">
    <property type="entry name" value="DnaJ_C"/>
</dbReference>
<reference evidence="4 5" key="1">
    <citation type="journal article" date="2015" name="Plant Cell">
        <title>Oil accumulation by the oleaginous diatom Fistulifera solaris as revealed by the genome and transcriptome.</title>
        <authorList>
            <person name="Tanaka T."/>
            <person name="Maeda Y."/>
            <person name="Veluchamy A."/>
            <person name="Tanaka M."/>
            <person name="Abida H."/>
            <person name="Marechal E."/>
            <person name="Bowler C."/>
            <person name="Muto M."/>
            <person name="Sunaga Y."/>
            <person name="Tanaka M."/>
            <person name="Yoshino T."/>
            <person name="Taniguchi T."/>
            <person name="Fukuda Y."/>
            <person name="Nemoto M."/>
            <person name="Matsumoto M."/>
            <person name="Wong P.S."/>
            <person name="Aburatani S."/>
            <person name="Fujibuchi W."/>
        </authorList>
    </citation>
    <scope>NUCLEOTIDE SEQUENCE [LARGE SCALE GENOMIC DNA]</scope>
    <source>
        <strain evidence="4 5">JPCC DA0580</strain>
    </source>
</reference>
<dbReference type="PROSITE" id="PS50076">
    <property type="entry name" value="DNAJ_2"/>
    <property type="match status" value="1"/>
</dbReference>
<name>A0A1Z5KN35_FISSO</name>
<dbReference type="AlphaFoldDB" id="A0A1Z5KN35"/>
<dbReference type="Pfam" id="PF01556">
    <property type="entry name" value="DnaJ_C"/>
    <property type="match status" value="1"/>
</dbReference>
<evidence type="ECO:0000256" key="2">
    <source>
        <dbReference type="SAM" id="SignalP"/>
    </source>
</evidence>
<dbReference type="CDD" id="cd10747">
    <property type="entry name" value="DnaJ_C"/>
    <property type="match status" value="1"/>
</dbReference>
<dbReference type="InterPro" id="IPR008971">
    <property type="entry name" value="HSP40/DnaJ_pept-bd"/>
</dbReference>
<dbReference type="PANTHER" id="PTHR24078:SF553">
    <property type="entry name" value="DNAJ HOMOLOG SUBFAMILY B MEMBER 5"/>
    <property type="match status" value="1"/>
</dbReference>
<dbReference type="SUPFAM" id="SSF49493">
    <property type="entry name" value="HSP40/DnaJ peptide-binding domain"/>
    <property type="match status" value="1"/>
</dbReference>
<accession>A0A1Z5KN35</accession>
<dbReference type="InParanoid" id="A0A1Z5KN35"/>
<dbReference type="SMART" id="SM00271">
    <property type="entry name" value="DnaJ"/>
    <property type="match status" value="1"/>
</dbReference>
<evidence type="ECO:0000256" key="1">
    <source>
        <dbReference type="ARBA" id="ARBA00023186"/>
    </source>
</evidence>
<organism evidence="4 5">
    <name type="scientific">Fistulifera solaris</name>
    <name type="common">Oleaginous diatom</name>
    <dbReference type="NCBI Taxonomy" id="1519565"/>
    <lineage>
        <taxon>Eukaryota</taxon>
        <taxon>Sar</taxon>
        <taxon>Stramenopiles</taxon>
        <taxon>Ochrophyta</taxon>
        <taxon>Bacillariophyta</taxon>
        <taxon>Bacillariophyceae</taxon>
        <taxon>Bacillariophycidae</taxon>
        <taxon>Naviculales</taxon>
        <taxon>Naviculaceae</taxon>
        <taxon>Fistulifera</taxon>
    </lineage>
</organism>
<dbReference type="Proteomes" id="UP000198406">
    <property type="component" value="Unassembled WGS sequence"/>
</dbReference>
<evidence type="ECO:0000259" key="3">
    <source>
        <dbReference type="PROSITE" id="PS50076"/>
    </source>
</evidence>
<feature type="domain" description="J" evidence="3">
    <location>
        <begin position="28"/>
        <end position="98"/>
    </location>
</feature>
<dbReference type="GO" id="GO:0051082">
    <property type="term" value="F:unfolded protein binding"/>
    <property type="evidence" value="ECO:0007669"/>
    <property type="project" value="InterPro"/>
</dbReference>
<dbReference type="GO" id="GO:0006457">
    <property type="term" value="P:protein folding"/>
    <property type="evidence" value="ECO:0007669"/>
    <property type="project" value="InterPro"/>
</dbReference>
<dbReference type="OrthoDB" id="41702at2759"/>
<dbReference type="GO" id="GO:0051087">
    <property type="term" value="F:protein-folding chaperone binding"/>
    <property type="evidence" value="ECO:0007669"/>
    <property type="project" value="TreeGrafter"/>
</dbReference>
<dbReference type="InterPro" id="IPR001623">
    <property type="entry name" value="DnaJ_domain"/>
</dbReference>
<protein>
    <recommendedName>
        <fullName evidence="3">J domain-containing protein</fullName>
    </recommendedName>
</protein>
<dbReference type="Gene3D" id="1.10.287.110">
    <property type="entry name" value="DnaJ domain"/>
    <property type="match status" value="1"/>
</dbReference>
<dbReference type="InterPro" id="IPR051339">
    <property type="entry name" value="DnaJ_subfamily_B"/>
</dbReference>
<dbReference type="PRINTS" id="PR00625">
    <property type="entry name" value="JDOMAIN"/>
</dbReference>
<dbReference type="CDD" id="cd06257">
    <property type="entry name" value="DnaJ"/>
    <property type="match status" value="1"/>
</dbReference>
<dbReference type="GO" id="GO:0005829">
    <property type="term" value="C:cytosol"/>
    <property type="evidence" value="ECO:0007669"/>
    <property type="project" value="TreeGrafter"/>
</dbReference>
<dbReference type="InterPro" id="IPR036869">
    <property type="entry name" value="J_dom_sf"/>
</dbReference>
<dbReference type="SUPFAM" id="SSF46565">
    <property type="entry name" value="Chaperone J-domain"/>
    <property type="match status" value="1"/>
</dbReference>
<comment type="caution">
    <text evidence="4">The sequence shown here is derived from an EMBL/GenBank/DDBJ whole genome shotgun (WGS) entry which is preliminary data.</text>
</comment>
<dbReference type="PANTHER" id="PTHR24078">
    <property type="entry name" value="DNAJ HOMOLOG SUBFAMILY C MEMBER"/>
    <property type="match status" value="1"/>
</dbReference>
<keyword evidence="5" id="KW-1185">Reference proteome</keyword>
<sequence length="374" mass="42926">MRRLSTLYSLLWLFFGLLPPVFANAGLNPYRTLGVSENASQDEIKRQYRALCLKYHPDKNTKQSSTERKAVETKFKQLQESYSLIGTAEGRRDWNLRQSTPFASSFSATAPNQNQYYNGYQADDLFEQAFRSYASRTGPSHRFYTTRAFGRDEGYSAAFWSPSGLKSVYEQRVSMSLYDLYNGVSKVKFRLRENAFTRCCAAFRGGIGYAILYQSLLFVIPLWRMTNRWIALPTALGLFYQQIPKPFENESFDAKIEAGYKAGTRLTFQPTDPRIQVVFILEEEKHPVYRRVGDDLHVEYRLSYTEAKNGCTVSLETLRATESSIEIVLEPDAIQKTGQVLVIKGQGWPRRKTADFGNLIVHFTLVKSKKKTRV</sequence>
<feature type="signal peptide" evidence="2">
    <location>
        <begin position="1"/>
        <end position="23"/>
    </location>
</feature>
<feature type="chain" id="PRO_5012125322" description="J domain-containing protein" evidence="2">
    <location>
        <begin position="24"/>
        <end position="374"/>
    </location>
</feature>